<dbReference type="AlphaFoldDB" id="A0A851F1B8"/>
<evidence type="ECO:0000256" key="2">
    <source>
        <dbReference type="ARBA" id="ARBA00004629"/>
    </source>
</evidence>
<evidence type="ECO:0000259" key="14">
    <source>
        <dbReference type="Pfam" id="PF16740"/>
    </source>
</evidence>
<comment type="subcellular location">
    <subcellularLocation>
        <location evidence="2">Chromosome</location>
        <location evidence="2">Centromere</location>
        <location evidence="2">Kinetochore</location>
    </subcellularLocation>
    <subcellularLocation>
        <location evidence="1">Cytoplasm</location>
        <location evidence="1">Cytoskeleton</location>
        <location evidence="1">Spindle</location>
    </subcellularLocation>
</comment>
<feature type="non-terminal residue" evidence="15">
    <location>
        <position position="1"/>
    </location>
</feature>
<comment type="similarity">
    <text evidence="3">Belongs to the SKA2 family.</text>
</comment>
<keyword evidence="4" id="KW-0158">Chromosome</keyword>
<dbReference type="GO" id="GO:0005876">
    <property type="term" value="C:spindle microtubule"/>
    <property type="evidence" value="ECO:0007669"/>
    <property type="project" value="InterPro"/>
</dbReference>
<dbReference type="InterPro" id="IPR026762">
    <property type="entry name" value="Ska2"/>
</dbReference>
<reference evidence="15" key="1">
    <citation type="submission" date="2019-10" db="EMBL/GenBank/DDBJ databases">
        <title>Bird 10,000 Genomes (B10K) Project - Family phase.</title>
        <authorList>
            <person name="Zhang G."/>
        </authorList>
    </citation>
    <scope>NUCLEOTIDE SEQUENCE</scope>
    <source>
        <strain evidence="15">B10K-DU-002-53</strain>
        <tissue evidence="15">Muscle</tissue>
    </source>
</reference>
<evidence type="ECO:0000256" key="8">
    <source>
        <dbReference type="ARBA" id="ARBA00022776"/>
    </source>
</evidence>
<comment type="caution">
    <text evidence="15">The sequence shown here is derived from an EMBL/GenBank/DDBJ whole genome shotgun (WGS) entry which is preliminary data.</text>
</comment>
<evidence type="ECO:0000256" key="3">
    <source>
        <dbReference type="ARBA" id="ARBA00010684"/>
    </source>
</evidence>
<dbReference type="Pfam" id="PF16740">
    <property type="entry name" value="SKA2"/>
    <property type="match status" value="1"/>
</dbReference>
<dbReference type="GO" id="GO:0000940">
    <property type="term" value="C:outer kinetochore"/>
    <property type="evidence" value="ECO:0007669"/>
    <property type="project" value="InterPro"/>
</dbReference>
<keyword evidence="16" id="KW-1185">Reference proteome</keyword>
<keyword evidence="8" id="KW-0498">Mitosis</keyword>
<evidence type="ECO:0000256" key="11">
    <source>
        <dbReference type="ARBA" id="ARBA00023306"/>
    </source>
</evidence>
<evidence type="ECO:0000256" key="6">
    <source>
        <dbReference type="ARBA" id="ARBA00022618"/>
    </source>
</evidence>
<name>A0A851F1B8_PITSO</name>
<proteinExistence type="inferred from homology"/>
<keyword evidence="10" id="KW-0206">Cytoskeleton</keyword>
<keyword evidence="9" id="KW-0995">Kinetochore</keyword>
<dbReference type="Proteomes" id="UP000633448">
    <property type="component" value="Unassembled WGS sequence"/>
</dbReference>
<organism evidence="15 16">
    <name type="scientific">Pitta sordida</name>
    <name type="common">Hooded pitta</name>
    <dbReference type="NCBI Taxonomy" id="9163"/>
    <lineage>
        <taxon>Eukaryota</taxon>
        <taxon>Metazoa</taxon>
        <taxon>Chordata</taxon>
        <taxon>Craniata</taxon>
        <taxon>Vertebrata</taxon>
        <taxon>Euteleostomi</taxon>
        <taxon>Archelosauria</taxon>
        <taxon>Archosauria</taxon>
        <taxon>Dinosauria</taxon>
        <taxon>Saurischia</taxon>
        <taxon>Theropoda</taxon>
        <taxon>Coelurosauria</taxon>
        <taxon>Aves</taxon>
        <taxon>Neognathae</taxon>
        <taxon>Neoaves</taxon>
        <taxon>Telluraves</taxon>
        <taxon>Australaves</taxon>
        <taxon>Passeriformes</taxon>
        <taxon>Pittidae</taxon>
        <taxon>Pitta</taxon>
    </lineage>
</organism>
<keyword evidence="5" id="KW-0963">Cytoplasm</keyword>
<evidence type="ECO:0000256" key="7">
    <source>
        <dbReference type="ARBA" id="ARBA00022701"/>
    </source>
</evidence>
<dbReference type="EMBL" id="WEKX01007413">
    <property type="protein sequence ID" value="NWI87806.1"/>
    <property type="molecule type" value="Genomic_DNA"/>
</dbReference>
<dbReference type="GO" id="GO:0000278">
    <property type="term" value="P:mitotic cell cycle"/>
    <property type="evidence" value="ECO:0007669"/>
    <property type="project" value="TreeGrafter"/>
</dbReference>
<evidence type="ECO:0000313" key="16">
    <source>
        <dbReference type="Proteomes" id="UP000633448"/>
    </source>
</evidence>
<feature type="non-terminal residue" evidence="15">
    <location>
        <position position="85"/>
    </location>
</feature>
<dbReference type="GO" id="GO:0051301">
    <property type="term" value="P:cell division"/>
    <property type="evidence" value="ECO:0007669"/>
    <property type="project" value="UniProtKB-KW"/>
</dbReference>
<sequence>FQKAESDLDCIQHRLECEIRSFPDSPGPEKNPVTLLEEFSVVKSRYQTLCRQMEKISLEQQESMRGIRAALEDTLRIVQTLQEHA</sequence>
<evidence type="ECO:0000256" key="4">
    <source>
        <dbReference type="ARBA" id="ARBA00022454"/>
    </source>
</evidence>
<gene>
    <name evidence="15" type="primary">Ska2</name>
    <name evidence="15" type="ORF">PITSOR_R00317</name>
</gene>
<feature type="domain" description="Ska2 N-terminal" evidence="14">
    <location>
        <begin position="1"/>
        <end position="84"/>
    </location>
</feature>
<evidence type="ECO:0000256" key="13">
    <source>
        <dbReference type="ARBA" id="ARBA00029651"/>
    </source>
</evidence>
<dbReference type="OrthoDB" id="193920at2759"/>
<protein>
    <recommendedName>
        <fullName evidence="13">Protein FAM33A</fullName>
    </recommendedName>
</protein>
<evidence type="ECO:0000256" key="10">
    <source>
        <dbReference type="ARBA" id="ARBA00023212"/>
    </source>
</evidence>
<evidence type="ECO:0000256" key="1">
    <source>
        <dbReference type="ARBA" id="ARBA00004186"/>
    </source>
</evidence>
<keyword evidence="11" id="KW-0131">Cell cycle</keyword>
<dbReference type="GO" id="GO:0007059">
    <property type="term" value="P:chromosome segregation"/>
    <property type="evidence" value="ECO:0007669"/>
    <property type="project" value="InterPro"/>
</dbReference>
<keyword evidence="12" id="KW-0137">Centromere</keyword>
<evidence type="ECO:0000256" key="5">
    <source>
        <dbReference type="ARBA" id="ARBA00022490"/>
    </source>
</evidence>
<evidence type="ECO:0000256" key="12">
    <source>
        <dbReference type="ARBA" id="ARBA00023328"/>
    </source>
</evidence>
<keyword evidence="6" id="KW-0132">Cell division</keyword>
<dbReference type="Gene3D" id="6.10.250.1380">
    <property type="match status" value="1"/>
</dbReference>
<evidence type="ECO:0000313" key="15">
    <source>
        <dbReference type="EMBL" id="NWI87806.1"/>
    </source>
</evidence>
<dbReference type="GO" id="GO:0008017">
    <property type="term" value="F:microtubule binding"/>
    <property type="evidence" value="ECO:0007669"/>
    <property type="project" value="InterPro"/>
</dbReference>
<dbReference type="PANTHER" id="PTHR32017">
    <property type="entry name" value="SPINDLE AND KINETOCHORE-ASSOCIATED PROTEIN 2"/>
    <property type="match status" value="1"/>
</dbReference>
<keyword evidence="7" id="KW-0493">Microtubule</keyword>
<dbReference type="PANTHER" id="PTHR32017:SF3">
    <property type="entry name" value="SPINDLE AND KINETOCHORE-ASSOCIATED PROTEIN 2"/>
    <property type="match status" value="1"/>
</dbReference>
<dbReference type="InterPro" id="IPR042091">
    <property type="entry name" value="Ska2_N"/>
</dbReference>
<accession>A0A851F1B8</accession>
<evidence type="ECO:0000256" key="9">
    <source>
        <dbReference type="ARBA" id="ARBA00022838"/>
    </source>
</evidence>